<reference evidence="3" key="2">
    <citation type="submission" date="2013-12" db="EMBL/GenBank/DDBJ databases">
        <authorList>
            <person name="Yu Y."/>
            <person name="Lee S."/>
            <person name="de Baynast K."/>
            <person name="Wissotski M."/>
            <person name="Liu L."/>
            <person name="Talag J."/>
            <person name="Goicoechea J."/>
            <person name="Angelova A."/>
            <person name="Jetty R."/>
            <person name="Kudrna D."/>
            <person name="Golser W."/>
            <person name="Rivera L."/>
            <person name="Zhang J."/>
            <person name="Wing R."/>
        </authorList>
    </citation>
    <scope>NUCLEOTIDE SEQUENCE</scope>
</reference>
<evidence type="ECO:0000313" key="3">
    <source>
        <dbReference type="Proteomes" id="UP000032180"/>
    </source>
</evidence>
<dbReference type="PANTHER" id="PTHR34480">
    <property type="entry name" value="OS01G0967800 PROTEIN-RELATED"/>
    <property type="match status" value="1"/>
</dbReference>
<dbReference type="PANTHER" id="PTHR34480:SF14">
    <property type="entry name" value="OS01G0967800 PROTEIN"/>
    <property type="match status" value="1"/>
</dbReference>
<dbReference type="HOGENOM" id="CLU_015994_4_1_1"/>
<proteinExistence type="predicted"/>
<sequence length="369" mass="43521">MANRKHRRRQRARAVTTDYDQEPDQAAAHSHQQHHGDNSNNNNAVNTTQHDDDALMMKKNVEEADLVTQELNQLGLGEVISYEEFDGYFNLLLQEHPSVDTSTKLNFDQLEVLEAHHEFYRIKYHEWLHQVPGSKLDHDGLIKQCPFNLIDKGEIISGISDFLEKCGLMFFAGKFDWFFHPHYSELAALDDYQRLVPKNVGCRYADWEKYHQYLHTYEVEKDYVKYHQELSKKLKELVSGMNYDVCFFKELDGVYFEIWQRVTKQKMSFRDALNEVYELNRFPLRQNKMKYALENDCSKLEDEFHTCTACVTEQVAEDEVHGLIAEAVKKLISYYYAMFKGCMHDCFTVYSTDIHSIFRRIDHSSMKTI</sequence>
<name>A0A0D9VAT2_9ORYZ</name>
<feature type="region of interest" description="Disordered" evidence="1">
    <location>
        <begin position="1"/>
        <end position="48"/>
    </location>
</feature>
<protein>
    <submittedName>
        <fullName evidence="2">Uncharacterized protein</fullName>
    </submittedName>
</protein>
<reference evidence="2 3" key="1">
    <citation type="submission" date="2012-08" db="EMBL/GenBank/DDBJ databases">
        <title>Oryza genome evolution.</title>
        <authorList>
            <person name="Wing R.A."/>
        </authorList>
    </citation>
    <scope>NUCLEOTIDE SEQUENCE</scope>
</reference>
<accession>A0A0D9VAT2</accession>
<evidence type="ECO:0000256" key="1">
    <source>
        <dbReference type="SAM" id="MobiDB-lite"/>
    </source>
</evidence>
<keyword evidence="3" id="KW-1185">Reference proteome</keyword>
<feature type="compositionally biased region" description="Low complexity" evidence="1">
    <location>
        <begin position="38"/>
        <end position="48"/>
    </location>
</feature>
<dbReference type="AlphaFoldDB" id="A0A0D9VAT2"/>
<organism evidence="2 3">
    <name type="scientific">Leersia perrieri</name>
    <dbReference type="NCBI Taxonomy" id="77586"/>
    <lineage>
        <taxon>Eukaryota</taxon>
        <taxon>Viridiplantae</taxon>
        <taxon>Streptophyta</taxon>
        <taxon>Embryophyta</taxon>
        <taxon>Tracheophyta</taxon>
        <taxon>Spermatophyta</taxon>
        <taxon>Magnoliopsida</taxon>
        <taxon>Liliopsida</taxon>
        <taxon>Poales</taxon>
        <taxon>Poaceae</taxon>
        <taxon>BOP clade</taxon>
        <taxon>Oryzoideae</taxon>
        <taxon>Oryzeae</taxon>
        <taxon>Oryzinae</taxon>
        <taxon>Leersia</taxon>
    </lineage>
</organism>
<evidence type="ECO:0000313" key="2">
    <source>
        <dbReference type="EnsemblPlants" id="LPERR01G39730.1"/>
    </source>
</evidence>
<reference evidence="2" key="3">
    <citation type="submission" date="2015-04" db="UniProtKB">
        <authorList>
            <consortium name="EnsemblPlants"/>
        </authorList>
    </citation>
    <scope>IDENTIFICATION</scope>
</reference>
<dbReference type="EnsemblPlants" id="LPERR01G39730.1">
    <property type="protein sequence ID" value="LPERR01G39730.1"/>
    <property type="gene ID" value="LPERR01G39730"/>
</dbReference>
<dbReference type="Proteomes" id="UP000032180">
    <property type="component" value="Chromosome 1"/>
</dbReference>
<dbReference type="Gramene" id="LPERR01G39730.1">
    <property type="protein sequence ID" value="LPERR01G39730.1"/>
    <property type="gene ID" value="LPERR01G39730"/>
</dbReference>
<feature type="compositionally biased region" description="Basic residues" evidence="1">
    <location>
        <begin position="1"/>
        <end position="12"/>
    </location>
</feature>